<protein>
    <recommendedName>
        <fullName evidence="2">DUF1468 domain-containing protein</fullName>
    </recommendedName>
</protein>
<dbReference type="Pfam" id="PF07331">
    <property type="entry name" value="TctB"/>
    <property type="match status" value="1"/>
</dbReference>
<comment type="caution">
    <text evidence="3">The sequence shown here is derived from an EMBL/GenBank/DDBJ whole genome shotgun (WGS) entry which is preliminary data.</text>
</comment>
<keyword evidence="4" id="KW-1185">Reference proteome</keyword>
<keyword evidence="1" id="KW-0472">Membrane</keyword>
<accession>A0A917ZGY0</accession>
<feature type="domain" description="DUF1468" evidence="2">
    <location>
        <begin position="5"/>
        <end position="137"/>
    </location>
</feature>
<dbReference type="AlphaFoldDB" id="A0A917ZGY0"/>
<dbReference type="InterPro" id="IPR009936">
    <property type="entry name" value="DUF1468"/>
</dbReference>
<reference evidence="3 4" key="1">
    <citation type="journal article" date="2014" name="Int. J. Syst. Evol. Microbiol.">
        <title>Complete genome sequence of Corynebacterium casei LMG S-19264T (=DSM 44701T), isolated from a smear-ripened cheese.</title>
        <authorList>
            <consortium name="US DOE Joint Genome Institute (JGI-PGF)"/>
            <person name="Walter F."/>
            <person name="Albersmeier A."/>
            <person name="Kalinowski J."/>
            <person name="Ruckert C."/>
        </authorList>
    </citation>
    <scope>NUCLEOTIDE SEQUENCE [LARGE SCALE GENOMIC DNA]</scope>
    <source>
        <strain evidence="3 4">CGMCC 1.7286</strain>
    </source>
</reference>
<dbReference type="Proteomes" id="UP000599578">
    <property type="component" value="Unassembled WGS sequence"/>
</dbReference>
<organism evidence="3 4">
    <name type="scientific">Marinobacterium nitratireducens</name>
    <dbReference type="NCBI Taxonomy" id="518897"/>
    <lineage>
        <taxon>Bacteria</taxon>
        <taxon>Pseudomonadati</taxon>
        <taxon>Pseudomonadota</taxon>
        <taxon>Gammaproteobacteria</taxon>
        <taxon>Oceanospirillales</taxon>
        <taxon>Oceanospirillaceae</taxon>
        <taxon>Marinobacterium</taxon>
    </lineage>
</organism>
<keyword evidence="1" id="KW-1133">Transmembrane helix</keyword>
<gene>
    <name evidence="3" type="ORF">GCM10011348_22040</name>
</gene>
<dbReference type="RefSeq" id="WP_188860651.1">
    <property type="nucleotide sequence ID" value="NZ_BMLT01000005.1"/>
</dbReference>
<evidence type="ECO:0000256" key="1">
    <source>
        <dbReference type="SAM" id="Phobius"/>
    </source>
</evidence>
<feature type="transmembrane region" description="Helical" evidence="1">
    <location>
        <begin position="33"/>
        <end position="55"/>
    </location>
</feature>
<evidence type="ECO:0000259" key="2">
    <source>
        <dbReference type="Pfam" id="PF07331"/>
    </source>
</evidence>
<evidence type="ECO:0000313" key="3">
    <source>
        <dbReference type="EMBL" id="GGO81919.1"/>
    </source>
</evidence>
<evidence type="ECO:0000313" key="4">
    <source>
        <dbReference type="Proteomes" id="UP000599578"/>
    </source>
</evidence>
<dbReference type="EMBL" id="BMLT01000005">
    <property type="protein sequence ID" value="GGO81919.1"/>
    <property type="molecule type" value="Genomic_DNA"/>
</dbReference>
<name>A0A917ZGY0_9GAMM</name>
<sequence length="144" mass="15667">MYDRIFAGTLLLLSGLIAWTAVGFDVPFQYEPLGPKAFPVILSILLALTAGWLLVKPSRNDWHPDRSVLMKLLAGLATMTLYAVLFESAGFIVATFLVGTVFSWLFGEKPWRAAAYSLALSLCGYFLLKDLLQLNVPAGALLGG</sequence>
<proteinExistence type="predicted"/>
<feature type="transmembrane region" description="Helical" evidence="1">
    <location>
        <begin position="76"/>
        <end position="105"/>
    </location>
</feature>
<keyword evidence="1" id="KW-0812">Transmembrane</keyword>